<name>A0A8A1LYH9_AJECA</name>
<dbReference type="AlphaFoldDB" id="A0A8A1LYH9"/>
<dbReference type="OrthoDB" id="432953at2759"/>
<dbReference type="Proteomes" id="UP000663671">
    <property type="component" value="Chromosome 2"/>
</dbReference>
<sequence>MGGSESKLAFRQGIFRLSEESNIAADDPYWTGFWELPESPEDVFSLFSPADIRRTRDASIANLETLILAVTSRLIVLKNHPSFPDPDLAPDRDALNCIRVLTRILPFIYESENLEAWEEKFFWGRRRKKHRHAQIASQVLFDGASEDDEMRRSNPQDHQNDYDAKPLAEELIDTLVDLLFYSGFTIPTIPNAKGKVSYSIWQSGVGCTTAMGSNKELESNRCEILRLLLTLSSQSMYMPLSKLSTQIPSIVACLN</sequence>
<dbReference type="EMBL" id="CP069109">
    <property type="protein sequence ID" value="QSS58295.1"/>
    <property type="molecule type" value="Genomic_DNA"/>
</dbReference>
<protein>
    <submittedName>
        <fullName evidence="1">Dymeclin superfamily domain-containing protein</fullName>
    </submittedName>
</protein>
<dbReference type="PANTHER" id="PTHR21575:SF12">
    <property type="entry name" value="PROTEIN HID1"/>
    <property type="match status" value="1"/>
</dbReference>
<dbReference type="GO" id="GO:0016020">
    <property type="term" value="C:membrane"/>
    <property type="evidence" value="ECO:0007669"/>
    <property type="project" value="TreeGrafter"/>
</dbReference>
<dbReference type="PANTHER" id="PTHR21575">
    <property type="entry name" value="PROTEIN HID1"/>
    <property type="match status" value="1"/>
</dbReference>
<reference evidence="1" key="1">
    <citation type="submission" date="2021-01" db="EMBL/GenBank/DDBJ databases">
        <title>Chromosome-level genome assembly of a human fungal pathogen reveals clustering of transcriptionally co-regulated genes.</title>
        <authorList>
            <person name="Voorhies M."/>
            <person name="Cohen S."/>
            <person name="Shea T.P."/>
            <person name="Petrus S."/>
            <person name="Munoz J.F."/>
            <person name="Poplawski S."/>
            <person name="Goldman W.E."/>
            <person name="Michael T."/>
            <person name="Cuomo C.A."/>
            <person name="Sil A."/>
            <person name="Beyhan S."/>
        </authorList>
    </citation>
    <scope>NUCLEOTIDE SEQUENCE</scope>
    <source>
        <strain evidence="1">WU24</strain>
    </source>
</reference>
<evidence type="ECO:0000313" key="2">
    <source>
        <dbReference type="Proteomes" id="UP000663671"/>
    </source>
</evidence>
<dbReference type="Pfam" id="PF12722">
    <property type="entry name" value="Hid1"/>
    <property type="match status" value="1"/>
</dbReference>
<proteinExistence type="predicted"/>
<dbReference type="GO" id="GO:0000138">
    <property type="term" value="C:Golgi trans cisterna"/>
    <property type="evidence" value="ECO:0007669"/>
    <property type="project" value="TreeGrafter"/>
</dbReference>
<dbReference type="VEuPathDB" id="FungiDB:I7I51_07718"/>
<evidence type="ECO:0000313" key="1">
    <source>
        <dbReference type="EMBL" id="QSS58295.1"/>
    </source>
</evidence>
<accession>A0A8A1LYH9</accession>
<dbReference type="InterPro" id="IPR026705">
    <property type="entry name" value="Hid-1/Ecm30"/>
</dbReference>
<gene>
    <name evidence="1" type="ORF">I7I51_07718</name>
</gene>
<dbReference type="GO" id="GO:0005797">
    <property type="term" value="C:Golgi medial cisterna"/>
    <property type="evidence" value="ECO:0007669"/>
    <property type="project" value="TreeGrafter"/>
</dbReference>
<organism evidence="1 2">
    <name type="scientific">Ajellomyces capsulatus</name>
    <name type="common">Darling's disease fungus</name>
    <name type="synonym">Histoplasma capsulatum</name>
    <dbReference type="NCBI Taxonomy" id="5037"/>
    <lineage>
        <taxon>Eukaryota</taxon>
        <taxon>Fungi</taxon>
        <taxon>Dikarya</taxon>
        <taxon>Ascomycota</taxon>
        <taxon>Pezizomycotina</taxon>
        <taxon>Eurotiomycetes</taxon>
        <taxon>Eurotiomycetidae</taxon>
        <taxon>Onygenales</taxon>
        <taxon>Ajellomycetaceae</taxon>
        <taxon>Histoplasma</taxon>
    </lineage>
</organism>